<keyword evidence="4" id="KW-1133">Transmembrane helix</keyword>
<dbReference type="InterPro" id="IPR013783">
    <property type="entry name" value="Ig-like_fold"/>
</dbReference>
<dbReference type="EMBL" id="JAAKFY010000008">
    <property type="protein sequence ID" value="KAF3853207.1"/>
    <property type="molecule type" value="Genomic_DNA"/>
</dbReference>
<dbReference type="InterPro" id="IPR000601">
    <property type="entry name" value="PKD_dom"/>
</dbReference>
<keyword evidence="3" id="KW-0677">Repeat</keyword>
<dbReference type="PANTHER" id="PTHR46730">
    <property type="entry name" value="POLYCYSTIN-1"/>
    <property type="match status" value="1"/>
</dbReference>
<comment type="caution">
    <text evidence="7">The sequence shown here is derived from an EMBL/GenBank/DDBJ whole genome shotgun (WGS) entry which is preliminary data.</text>
</comment>
<dbReference type="GO" id="GO:0005886">
    <property type="term" value="C:plasma membrane"/>
    <property type="evidence" value="ECO:0007669"/>
    <property type="project" value="TreeGrafter"/>
</dbReference>
<dbReference type="SUPFAM" id="SSF49299">
    <property type="entry name" value="PKD domain"/>
    <property type="match status" value="3"/>
</dbReference>
<dbReference type="Pfam" id="PF00801">
    <property type="entry name" value="PKD"/>
    <property type="match status" value="3"/>
</dbReference>
<evidence type="ECO:0000256" key="5">
    <source>
        <dbReference type="ARBA" id="ARBA00023136"/>
    </source>
</evidence>
<dbReference type="OrthoDB" id="6022660at2759"/>
<dbReference type="GO" id="GO:0005261">
    <property type="term" value="F:monoatomic cation channel activity"/>
    <property type="evidence" value="ECO:0007669"/>
    <property type="project" value="TreeGrafter"/>
</dbReference>
<dbReference type="PROSITE" id="PS50093">
    <property type="entry name" value="PKD"/>
    <property type="match status" value="3"/>
</dbReference>
<evidence type="ECO:0000313" key="7">
    <source>
        <dbReference type="EMBL" id="KAF3853207.1"/>
    </source>
</evidence>
<dbReference type="InterPro" id="IPR035986">
    <property type="entry name" value="PKD_dom_sf"/>
</dbReference>
<keyword evidence="2" id="KW-0812">Transmembrane</keyword>
<organism evidence="7 8">
    <name type="scientific">Dissostichus mawsoni</name>
    <name type="common">Antarctic cod</name>
    <dbReference type="NCBI Taxonomy" id="36200"/>
    <lineage>
        <taxon>Eukaryota</taxon>
        <taxon>Metazoa</taxon>
        <taxon>Chordata</taxon>
        <taxon>Craniata</taxon>
        <taxon>Vertebrata</taxon>
        <taxon>Euteleostomi</taxon>
        <taxon>Actinopterygii</taxon>
        <taxon>Neopterygii</taxon>
        <taxon>Teleostei</taxon>
        <taxon>Neoteleostei</taxon>
        <taxon>Acanthomorphata</taxon>
        <taxon>Eupercaria</taxon>
        <taxon>Perciformes</taxon>
        <taxon>Notothenioidei</taxon>
        <taxon>Nototheniidae</taxon>
        <taxon>Dissostichus</taxon>
    </lineage>
</organism>
<reference evidence="7 8" key="1">
    <citation type="submission" date="2020-03" db="EMBL/GenBank/DDBJ databases">
        <title>Dissostichus mawsoni Genome sequencing and assembly.</title>
        <authorList>
            <person name="Park H."/>
        </authorList>
    </citation>
    <scope>NUCLEOTIDE SEQUENCE [LARGE SCALE GENOMIC DNA]</scope>
    <source>
        <strain evidence="7">DM0001</strain>
        <tissue evidence="7">Muscle</tissue>
    </source>
</reference>
<dbReference type="Proteomes" id="UP000518266">
    <property type="component" value="Unassembled WGS sequence"/>
</dbReference>
<evidence type="ECO:0000313" key="8">
    <source>
        <dbReference type="Proteomes" id="UP000518266"/>
    </source>
</evidence>
<comment type="subcellular location">
    <subcellularLocation>
        <location evidence="1">Membrane</location>
        <topology evidence="1">Multi-pass membrane protein</topology>
    </subcellularLocation>
</comment>
<dbReference type="Gene3D" id="2.60.40.10">
    <property type="entry name" value="Immunoglobulins"/>
    <property type="match status" value="3"/>
</dbReference>
<gene>
    <name evidence="7" type="ORF">F7725_013895</name>
</gene>
<feature type="domain" description="PKD" evidence="6">
    <location>
        <begin position="77"/>
        <end position="126"/>
    </location>
</feature>
<accession>A0A7J5YXI3</accession>
<dbReference type="SMART" id="SM00089">
    <property type="entry name" value="PKD"/>
    <property type="match status" value="3"/>
</dbReference>
<evidence type="ECO:0000256" key="3">
    <source>
        <dbReference type="ARBA" id="ARBA00022737"/>
    </source>
</evidence>
<sequence>MPNNGGLMERGEKQVYVQDSVNYTYPIPDDYTLHVQVSNQYDNTDVSKKIRVRPQLNHLLISSNVPLPLVNQTLILEATVEPSTYAVVYTWDFGDSSESLQSIHHKVNHSFISAGVYNVTVCANNSLTVLTTWIMVEVLEKISGSTVSYNGPSELNVATDFRATVMTGSNLTWDFDFGDGSFQVNLSDGSISHVYVLPGNYTVDVTVSNTVSKAHQSISVEVYKLAVSGVLPTTCVMSGNKIQFTALVNGNISNLTFHWLFQDGSSLIVVTGQSTAMHTFLNHGICHISLNVLSSVTSVSYNTSICIELRITNVSVQPSKEVVAVGEEVCFKVLVLPVQMRGYQFKWLTAPLASLL</sequence>
<dbReference type="AlphaFoldDB" id="A0A7J5YXI3"/>
<dbReference type="PANTHER" id="PTHR46730:SF2">
    <property type="entry name" value="POLYCYSTIN-1 ISOFORM X1"/>
    <property type="match status" value="1"/>
</dbReference>
<keyword evidence="8" id="KW-1185">Reference proteome</keyword>
<evidence type="ECO:0000256" key="4">
    <source>
        <dbReference type="ARBA" id="ARBA00022989"/>
    </source>
</evidence>
<evidence type="ECO:0000256" key="1">
    <source>
        <dbReference type="ARBA" id="ARBA00004141"/>
    </source>
</evidence>
<feature type="domain" description="PKD" evidence="6">
    <location>
        <begin position="167"/>
        <end position="222"/>
    </location>
</feature>
<keyword evidence="5" id="KW-0472">Membrane</keyword>
<evidence type="ECO:0000259" key="6">
    <source>
        <dbReference type="PROSITE" id="PS50093"/>
    </source>
</evidence>
<evidence type="ECO:0000256" key="2">
    <source>
        <dbReference type="ARBA" id="ARBA00022692"/>
    </source>
</evidence>
<protein>
    <recommendedName>
        <fullName evidence="6">PKD domain-containing protein</fullName>
    </recommendedName>
</protein>
<dbReference type="GO" id="GO:0006816">
    <property type="term" value="P:calcium ion transport"/>
    <property type="evidence" value="ECO:0007669"/>
    <property type="project" value="TreeGrafter"/>
</dbReference>
<dbReference type="InterPro" id="IPR022409">
    <property type="entry name" value="PKD/Chitinase_dom"/>
</dbReference>
<proteinExistence type="predicted"/>
<dbReference type="CDD" id="cd00146">
    <property type="entry name" value="PKD"/>
    <property type="match status" value="2"/>
</dbReference>
<feature type="domain" description="PKD" evidence="6">
    <location>
        <begin position="241"/>
        <end position="314"/>
    </location>
</feature>
<name>A0A7J5YXI3_DISMA</name>